<dbReference type="Proteomes" id="UP001172680">
    <property type="component" value="Unassembled WGS sequence"/>
</dbReference>
<protein>
    <submittedName>
        <fullName evidence="1">Sphingolipid homeostasis protein orm1</fullName>
    </submittedName>
</protein>
<evidence type="ECO:0000313" key="2">
    <source>
        <dbReference type="Proteomes" id="UP001172680"/>
    </source>
</evidence>
<keyword evidence="2" id="KW-1185">Reference proteome</keyword>
<name>A0ACC2Z0B9_9PEZI</name>
<sequence length="247" mass="27941">MTQLTRQQQQIPKISHRSTRTPSHRGPPHHPRTAKLSPIILNRTLSFGVDPHPRHLASPAADQKNTMSSSKGRRRRSSSLMYTEPPESLEHISDQSALPNLNSEWVNAKGAWAIHIILILALKIFYDIIPGVSQETSWTLTNISYMFGSYLMFHWVRGVPFEFNAGAYDNLNMWEQIDNGDQYTPAKKFLLTVPVVLFLVSTHYTHYGVAYFVINFLATMAVVIPKLPASHRLRIGLFSGPPPDDVQ</sequence>
<evidence type="ECO:0000313" key="1">
    <source>
        <dbReference type="EMBL" id="KAJ9641045.1"/>
    </source>
</evidence>
<comment type="caution">
    <text evidence="1">The sequence shown here is derived from an EMBL/GenBank/DDBJ whole genome shotgun (WGS) entry which is preliminary data.</text>
</comment>
<dbReference type="EMBL" id="JAPDRP010000016">
    <property type="protein sequence ID" value="KAJ9641045.1"/>
    <property type="molecule type" value="Genomic_DNA"/>
</dbReference>
<reference evidence="1" key="1">
    <citation type="submission" date="2022-10" db="EMBL/GenBank/DDBJ databases">
        <title>Culturing micro-colonial fungi from biological soil crusts in the Mojave desert and describing Neophaeococcomyces mojavensis, and introducing the new genera and species Taxawa tesnikishii.</title>
        <authorList>
            <person name="Kurbessoian T."/>
            <person name="Stajich J.E."/>
        </authorList>
    </citation>
    <scope>NUCLEOTIDE SEQUENCE</scope>
    <source>
        <strain evidence="1">JES_115</strain>
    </source>
</reference>
<proteinExistence type="predicted"/>
<organism evidence="1 2">
    <name type="scientific">Coniosporium tulheliwenetii</name>
    <dbReference type="NCBI Taxonomy" id="3383036"/>
    <lineage>
        <taxon>Eukaryota</taxon>
        <taxon>Fungi</taxon>
        <taxon>Dikarya</taxon>
        <taxon>Ascomycota</taxon>
        <taxon>Pezizomycotina</taxon>
        <taxon>Dothideomycetes</taxon>
        <taxon>Dothideomycetes incertae sedis</taxon>
        <taxon>Coniosporium</taxon>
    </lineage>
</organism>
<gene>
    <name evidence="1" type="primary">ORM1</name>
    <name evidence="1" type="ORF">H2199_005713</name>
</gene>
<accession>A0ACC2Z0B9</accession>